<evidence type="ECO:0000256" key="9">
    <source>
        <dbReference type="SAM" id="Phobius"/>
    </source>
</evidence>
<dbReference type="Gene3D" id="1.20.1070.10">
    <property type="entry name" value="Rhodopsin 7-helix transmembrane proteins"/>
    <property type="match status" value="1"/>
</dbReference>
<dbReference type="Pfam" id="PF00001">
    <property type="entry name" value="7tm_1"/>
    <property type="match status" value="1"/>
</dbReference>
<feature type="domain" description="G-protein coupled receptors family 1 profile" evidence="10">
    <location>
        <begin position="99"/>
        <end position="150"/>
    </location>
</feature>
<evidence type="ECO:0000256" key="6">
    <source>
        <dbReference type="ARBA" id="ARBA00023136"/>
    </source>
</evidence>
<dbReference type="PRINTS" id="PR00237">
    <property type="entry name" value="GPCRRHODOPSN"/>
</dbReference>
<dbReference type="GO" id="GO:0016020">
    <property type="term" value="C:membrane"/>
    <property type="evidence" value="ECO:0007669"/>
    <property type="project" value="UniProtKB-SubCell"/>
</dbReference>
<name>A0A4Y2L5W0_ARAVE</name>
<organism evidence="11 12">
    <name type="scientific">Araneus ventricosus</name>
    <name type="common">Orbweaver spider</name>
    <name type="synonym">Epeira ventricosa</name>
    <dbReference type="NCBI Taxonomy" id="182803"/>
    <lineage>
        <taxon>Eukaryota</taxon>
        <taxon>Metazoa</taxon>
        <taxon>Ecdysozoa</taxon>
        <taxon>Arthropoda</taxon>
        <taxon>Chelicerata</taxon>
        <taxon>Arachnida</taxon>
        <taxon>Araneae</taxon>
        <taxon>Araneomorphae</taxon>
        <taxon>Entelegynae</taxon>
        <taxon>Araneoidea</taxon>
        <taxon>Araneidae</taxon>
        <taxon>Araneus</taxon>
    </lineage>
</organism>
<dbReference type="GO" id="GO:0004930">
    <property type="term" value="F:G protein-coupled receptor activity"/>
    <property type="evidence" value="ECO:0007669"/>
    <property type="project" value="UniProtKB-KW"/>
</dbReference>
<protein>
    <submittedName>
        <fullName evidence="11">Neuropeptide SIFamide receptor</fullName>
    </submittedName>
</protein>
<keyword evidence="6 9" id="KW-0472">Membrane</keyword>
<keyword evidence="3 9" id="KW-0812">Transmembrane</keyword>
<feature type="transmembrane region" description="Helical" evidence="9">
    <location>
        <begin position="120"/>
        <end position="146"/>
    </location>
</feature>
<evidence type="ECO:0000313" key="11">
    <source>
        <dbReference type="EMBL" id="GBN09924.1"/>
    </source>
</evidence>
<keyword evidence="5" id="KW-0297">G-protein coupled receptor</keyword>
<evidence type="ECO:0000256" key="2">
    <source>
        <dbReference type="ARBA" id="ARBA00010663"/>
    </source>
</evidence>
<comment type="subcellular location">
    <subcellularLocation>
        <location evidence="1">Membrane</location>
        <topology evidence="1">Multi-pass membrane protein</topology>
    </subcellularLocation>
</comment>
<sequence>MLEINFSAEELIASLSPMAQTRPQFTTPSSNTEGLFTHTRLLEETPDSNLELNMTSVVNSNASDSEYENVTHPWYRHSPEIAAVFCVAYSLVFVLGILGNSFVVSVVMRSPRMRTVTNYFIVNLALADILVLIFCLPATLLGNIIFRKYA</sequence>
<keyword evidence="12" id="KW-1185">Reference proteome</keyword>
<keyword evidence="4 9" id="KW-1133">Transmembrane helix</keyword>
<keyword evidence="7 11" id="KW-0675">Receptor</keyword>
<evidence type="ECO:0000256" key="7">
    <source>
        <dbReference type="ARBA" id="ARBA00023170"/>
    </source>
</evidence>
<dbReference type="OrthoDB" id="5975505at2759"/>
<proteinExistence type="inferred from homology"/>
<comment type="similarity">
    <text evidence="2">Belongs to the G-protein coupled receptor 1 family.</text>
</comment>
<dbReference type="PANTHER" id="PTHR24235:SF29">
    <property type="entry name" value="GH23382P"/>
    <property type="match status" value="1"/>
</dbReference>
<dbReference type="SUPFAM" id="SSF81321">
    <property type="entry name" value="Family A G protein-coupled receptor-like"/>
    <property type="match status" value="1"/>
</dbReference>
<evidence type="ECO:0000256" key="5">
    <source>
        <dbReference type="ARBA" id="ARBA00023040"/>
    </source>
</evidence>
<evidence type="ECO:0000256" key="4">
    <source>
        <dbReference type="ARBA" id="ARBA00022989"/>
    </source>
</evidence>
<evidence type="ECO:0000256" key="3">
    <source>
        <dbReference type="ARBA" id="ARBA00022692"/>
    </source>
</evidence>
<comment type="caution">
    <text evidence="11">The sequence shown here is derived from an EMBL/GenBank/DDBJ whole genome shotgun (WGS) entry which is preliminary data.</text>
</comment>
<feature type="transmembrane region" description="Helical" evidence="9">
    <location>
        <begin position="81"/>
        <end position="108"/>
    </location>
</feature>
<dbReference type="Proteomes" id="UP000499080">
    <property type="component" value="Unassembled WGS sequence"/>
</dbReference>
<dbReference type="EMBL" id="BGPR01005409">
    <property type="protein sequence ID" value="GBN09924.1"/>
    <property type="molecule type" value="Genomic_DNA"/>
</dbReference>
<reference evidence="11 12" key="1">
    <citation type="journal article" date="2019" name="Sci. Rep.">
        <title>Orb-weaving spider Araneus ventricosus genome elucidates the spidroin gene catalogue.</title>
        <authorList>
            <person name="Kono N."/>
            <person name="Nakamura H."/>
            <person name="Ohtoshi R."/>
            <person name="Moran D.A.P."/>
            <person name="Shinohara A."/>
            <person name="Yoshida Y."/>
            <person name="Fujiwara M."/>
            <person name="Mori M."/>
            <person name="Tomita M."/>
            <person name="Arakawa K."/>
        </authorList>
    </citation>
    <scope>NUCLEOTIDE SEQUENCE [LARGE SCALE GENOMIC DNA]</scope>
</reference>
<evidence type="ECO:0000313" key="12">
    <source>
        <dbReference type="Proteomes" id="UP000499080"/>
    </source>
</evidence>
<accession>A0A4Y2L5W0</accession>
<dbReference type="PROSITE" id="PS50262">
    <property type="entry name" value="G_PROTEIN_RECEP_F1_2"/>
    <property type="match status" value="1"/>
</dbReference>
<evidence type="ECO:0000259" key="10">
    <source>
        <dbReference type="PROSITE" id="PS50262"/>
    </source>
</evidence>
<evidence type="ECO:0000256" key="8">
    <source>
        <dbReference type="ARBA" id="ARBA00023224"/>
    </source>
</evidence>
<dbReference type="InterPro" id="IPR017452">
    <property type="entry name" value="GPCR_Rhodpsn_7TM"/>
</dbReference>
<gene>
    <name evidence="11" type="primary">SIFaR_0</name>
    <name evidence="11" type="ORF">AVEN_216280_1</name>
</gene>
<dbReference type="InterPro" id="IPR000276">
    <property type="entry name" value="GPCR_Rhodpsn"/>
</dbReference>
<evidence type="ECO:0000256" key="1">
    <source>
        <dbReference type="ARBA" id="ARBA00004141"/>
    </source>
</evidence>
<dbReference type="PANTHER" id="PTHR24235">
    <property type="entry name" value="NEUROPEPTIDE Y RECEPTOR"/>
    <property type="match status" value="1"/>
</dbReference>
<keyword evidence="8" id="KW-0807">Transducer</keyword>
<dbReference type="AlphaFoldDB" id="A0A4Y2L5W0"/>